<dbReference type="GO" id="GO:0005525">
    <property type="term" value="F:GTP binding"/>
    <property type="evidence" value="ECO:0007669"/>
    <property type="project" value="UniProtKB-KW"/>
</dbReference>
<reference evidence="5" key="1">
    <citation type="submission" date="2021-01" db="EMBL/GenBank/DDBJ databases">
        <title>A chromosome-scale assembly of European eel, Anguilla anguilla.</title>
        <authorList>
            <person name="Henkel C."/>
            <person name="Jong-Raadsen S.A."/>
            <person name="Dufour S."/>
            <person name="Weltzien F.-A."/>
            <person name="Palstra A.P."/>
            <person name="Pelster B."/>
            <person name="Spaink H.P."/>
            <person name="Van Den Thillart G.E."/>
            <person name="Jansen H."/>
            <person name="Zahm M."/>
            <person name="Klopp C."/>
            <person name="Cedric C."/>
            <person name="Louis A."/>
            <person name="Berthelot C."/>
            <person name="Parey E."/>
            <person name="Roest Crollius H."/>
            <person name="Montfort J."/>
            <person name="Robinson-Rechavi M."/>
            <person name="Bucao C."/>
            <person name="Bouchez O."/>
            <person name="Gislard M."/>
            <person name="Lluch J."/>
            <person name="Milhes M."/>
            <person name="Lampietro C."/>
            <person name="Lopez Roques C."/>
            <person name="Donnadieu C."/>
            <person name="Braasch I."/>
            <person name="Desvignes T."/>
            <person name="Postlethwait J."/>
            <person name="Bobe J."/>
            <person name="Guiguen Y."/>
            <person name="Dirks R."/>
        </authorList>
    </citation>
    <scope>NUCLEOTIDE SEQUENCE</scope>
    <source>
        <strain evidence="5">Tag_6206</strain>
        <tissue evidence="5">Liver</tissue>
    </source>
</reference>
<accession>A0A9D3RHQ3</accession>
<evidence type="ECO:0000256" key="2">
    <source>
        <dbReference type="ARBA" id="ARBA00022741"/>
    </source>
</evidence>
<evidence type="ECO:0000256" key="3">
    <source>
        <dbReference type="ARBA" id="ARBA00023134"/>
    </source>
</evidence>
<keyword evidence="2" id="KW-0547">Nucleotide-binding</keyword>
<protein>
    <recommendedName>
        <fullName evidence="4">AIG1-type G domain-containing protein</fullName>
    </recommendedName>
</protein>
<evidence type="ECO:0000313" key="5">
    <source>
        <dbReference type="EMBL" id="KAG5830145.1"/>
    </source>
</evidence>
<evidence type="ECO:0000256" key="1">
    <source>
        <dbReference type="ARBA" id="ARBA00008535"/>
    </source>
</evidence>
<dbReference type="InterPro" id="IPR045058">
    <property type="entry name" value="GIMA/IAN/Toc"/>
</dbReference>
<comment type="similarity">
    <text evidence="1">Belongs to the TRAFAC class TrmE-Era-EngA-EngB-Septin-like GTPase superfamily. AIG1/Toc34/Toc159-like paraseptin GTPase family. IAN subfamily.</text>
</comment>
<dbReference type="AlphaFoldDB" id="A0A9D3RHQ3"/>
<gene>
    <name evidence="5" type="ORF">ANANG_G00316490</name>
</gene>
<dbReference type="InterPro" id="IPR006703">
    <property type="entry name" value="G_AIG1"/>
</dbReference>
<dbReference type="EMBL" id="JAFIRN010000046">
    <property type="protein sequence ID" value="KAG5830145.1"/>
    <property type="molecule type" value="Genomic_DNA"/>
</dbReference>
<dbReference type="Pfam" id="PF04548">
    <property type="entry name" value="AIG1"/>
    <property type="match status" value="1"/>
</dbReference>
<comment type="caution">
    <text evidence="5">The sequence shown here is derived from an EMBL/GenBank/DDBJ whole genome shotgun (WGS) entry which is preliminary data.</text>
</comment>
<evidence type="ECO:0000313" key="6">
    <source>
        <dbReference type="Proteomes" id="UP001044222"/>
    </source>
</evidence>
<feature type="non-terminal residue" evidence="5">
    <location>
        <position position="78"/>
    </location>
</feature>
<sequence length="78" mass="8175">MEAHLRIILLGKTGAGKSSTANTILGENLFKTSCLANSDTATCKAATNTVDGRKITVVDTPGCFSTECTDEELKPEIA</sequence>
<dbReference type="SUPFAM" id="SSF52540">
    <property type="entry name" value="P-loop containing nucleoside triphosphate hydrolases"/>
    <property type="match status" value="1"/>
</dbReference>
<dbReference type="PROSITE" id="PS51720">
    <property type="entry name" value="G_AIG1"/>
    <property type="match status" value="1"/>
</dbReference>
<keyword evidence="3" id="KW-0342">GTP-binding</keyword>
<feature type="domain" description="AIG1-type G" evidence="4">
    <location>
        <begin position="2"/>
        <end position="78"/>
    </location>
</feature>
<organism evidence="5 6">
    <name type="scientific">Anguilla anguilla</name>
    <name type="common">European freshwater eel</name>
    <name type="synonym">Muraena anguilla</name>
    <dbReference type="NCBI Taxonomy" id="7936"/>
    <lineage>
        <taxon>Eukaryota</taxon>
        <taxon>Metazoa</taxon>
        <taxon>Chordata</taxon>
        <taxon>Craniata</taxon>
        <taxon>Vertebrata</taxon>
        <taxon>Euteleostomi</taxon>
        <taxon>Actinopterygii</taxon>
        <taxon>Neopterygii</taxon>
        <taxon>Teleostei</taxon>
        <taxon>Anguilliformes</taxon>
        <taxon>Anguillidae</taxon>
        <taxon>Anguilla</taxon>
    </lineage>
</organism>
<name>A0A9D3RHQ3_ANGAN</name>
<dbReference type="Gene3D" id="3.40.50.300">
    <property type="entry name" value="P-loop containing nucleotide triphosphate hydrolases"/>
    <property type="match status" value="1"/>
</dbReference>
<dbReference type="InterPro" id="IPR027417">
    <property type="entry name" value="P-loop_NTPase"/>
</dbReference>
<dbReference type="PANTHER" id="PTHR10903">
    <property type="entry name" value="GTPASE, IMAP FAMILY MEMBER-RELATED"/>
    <property type="match status" value="1"/>
</dbReference>
<proteinExistence type="inferred from homology"/>
<keyword evidence="6" id="KW-1185">Reference proteome</keyword>
<dbReference type="PANTHER" id="PTHR10903:SF184">
    <property type="entry name" value="GTP-BINDING PROTEIN A"/>
    <property type="match status" value="1"/>
</dbReference>
<dbReference type="Proteomes" id="UP001044222">
    <property type="component" value="Unassembled WGS sequence"/>
</dbReference>
<evidence type="ECO:0000259" key="4">
    <source>
        <dbReference type="PROSITE" id="PS51720"/>
    </source>
</evidence>